<dbReference type="SMART" id="SM00387">
    <property type="entry name" value="HATPase_c"/>
    <property type="match status" value="1"/>
</dbReference>
<dbReference type="SUPFAM" id="SSF55874">
    <property type="entry name" value="ATPase domain of HSP90 chaperone/DNA topoisomerase II/histidine kinase"/>
    <property type="match status" value="1"/>
</dbReference>
<dbReference type="Pfam" id="PF08447">
    <property type="entry name" value="PAS_3"/>
    <property type="match status" value="2"/>
</dbReference>
<dbReference type="Pfam" id="PF08448">
    <property type="entry name" value="PAS_4"/>
    <property type="match status" value="1"/>
</dbReference>
<dbReference type="InterPro" id="IPR036890">
    <property type="entry name" value="HATPase_C_sf"/>
</dbReference>
<keyword evidence="3" id="KW-0597">Phosphoprotein</keyword>
<dbReference type="InterPro" id="IPR035965">
    <property type="entry name" value="PAS-like_dom_sf"/>
</dbReference>
<evidence type="ECO:0000256" key="5">
    <source>
        <dbReference type="ARBA" id="ARBA00022741"/>
    </source>
</evidence>
<gene>
    <name evidence="12" type="ORF">HH215_21595</name>
</gene>
<evidence type="ECO:0000259" key="11">
    <source>
        <dbReference type="PROSITE" id="PS50113"/>
    </source>
</evidence>
<dbReference type="GO" id="GO:0046983">
    <property type="term" value="F:protein dimerization activity"/>
    <property type="evidence" value="ECO:0007669"/>
    <property type="project" value="InterPro"/>
</dbReference>
<name>A0A7Z2ZN60_9BACL</name>
<evidence type="ECO:0000256" key="4">
    <source>
        <dbReference type="ARBA" id="ARBA00022679"/>
    </source>
</evidence>
<feature type="domain" description="PAS" evidence="10">
    <location>
        <begin position="145"/>
        <end position="181"/>
    </location>
</feature>
<keyword evidence="6" id="KW-0418">Kinase</keyword>
<organism evidence="12 13">
    <name type="scientific">Cohnella herbarum</name>
    <dbReference type="NCBI Taxonomy" id="2728023"/>
    <lineage>
        <taxon>Bacteria</taxon>
        <taxon>Bacillati</taxon>
        <taxon>Bacillota</taxon>
        <taxon>Bacilli</taxon>
        <taxon>Bacillales</taxon>
        <taxon>Paenibacillaceae</taxon>
        <taxon>Cohnella</taxon>
    </lineage>
</organism>
<dbReference type="InterPro" id="IPR003594">
    <property type="entry name" value="HATPase_dom"/>
</dbReference>
<dbReference type="AlphaFoldDB" id="A0A7Z2ZN60"/>
<feature type="domain" description="PAC" evidence="11">
    <location>
        <begin position="92"/>
        <end position="144"/>
    </location>
</feature>
<keyword evidence="4" id="KW-0808">Transferase</keyword>
<dbReference type="InterPro" id="IPR001610">
    <property type="entry name" value="PAC"/>
</dbReference>
<proteinExistence type="predicted"/>
<reference evidence="12 13" key="1">
    <citation type="submission" date="2020-04" db="EMBL/GenBank/DDBJ databases">
        <title>Genome sequencing of novel species.</title>
        <authorList>
            <person name="Heo J."/>
            <person name="Kim S.-J."/>
            <person name="Kim J.-S."/>
            <person name="Hong S.-B."/>
            <person name="Kwon S.-W."/>
        </authorList>
    </citation>
    <scope>NUCLEOTIDE SEQUENCE [LARGE SCALE GENOMIC DNA]</scope>
    <source>
        <strain evidence="12 13">MFER-1</strain>
    </source>
</reference>
<evidence type="ECO:0000256" key="2">
    <source>
        <dbReference type="ARBA" id="ARBA00012438"/>
    </source>
</evidence>
<dbReference type="Proteomes" id="UP000502248">
    <property type="component" value="Chromosome"/>
</dbReference>
<dbReference type="Pfam" id="PF02518">
    <property type="entry name" value="HATPase_c"/>
    <property type="match status" value="1"/>
</dbReference>
<evidence type="ECO:0000256" key="1">
    <source>
        <dbReference type="ARBA" id="ARBA00000085"/>
    </source>
</evidence>
<evidence type="ECO:0000259" key="10">
    <source>
        <dbReference type="PROSITE" id="PS50112"/>
    </source>
</evidence>
<dbReference type="InterPro" id="IPR000014">
    <property type="entry name" value="PAS"/>
</dbReference>
<comment type="catalytic activity">
    <reaction evidence="1">
        <text>ATP + protein L-histidine = ADP + protein N-phospho-L-histidine.</text>
        <dbReference type="EC" id="2.7.13.3"/>
    </reaction>
</comment>
<dbReference type="CDD" id="cd00130">
    <property type="entry name" value="PAS"/>
    <property type="match status" value="4"/>
</dbReference>
<evidence type="ECO:0000256" key="7">
    <source>
        <dbReference type="ARBA" id="ARBA00022840"/>
    </source>
</evidence>
<dbReference type="Pfam" id="PF13188">
    <property type="entry name" value="PAS_8"/>
    <property type="match status" value="1"/>
</dbReference>
<evidence type="ECO:0000256" key="3">
    <source>
        <dbReference type="ARBA" id="ARBA00022553"/>
    </source>
</evidence>
<dbReference type="PROSITE" id="PS50113">
    <property type="entry name" value="PAC"/>
    <property type="match status" value="2"/>
</dbReference>
<feature type="domain" description="Histidine kinase" evidence="9">
    <location>
        <begin position="780"/>
        <end position="870"/>
    </location>
</feature>
<dbReference type="EMBL" id="CP051680">
    <property type="protein sequence ID" value="QJD85520.1"/>
    <property type="molecule type" value="Genomic_DNA"/>
</dbReference>
<evidence type="ECO:0000256" key="8">
    <source>
        <dbReference type="ARBA" id="ARBA00023012"/>
    </source>
</evidence>
<evidence type="ECO:0000259" key="9">
    <source>
        <dbReference type="PROSITE" id="PS50109"/>
    </source>
</evidence>
<protein>
    <recommendedName>
        <fullName evidence="2">histidine kinase</fullName>
        <ecNumber evidence="2">2.7.13.3</ecNumber>
    </recommendedName>
</protein>
<dbReference type="PROSITE" id="PS50109">
    <property type="entry name" value="HIS_KIN"/>
    <property type="match status" value="1"/>
</dbReference>
<dbReference type="InterPro" id="IPR013656">
    <property type="entry name" value="PAS_4"/>
</dbReference>
<dbReference type="InterPro" id="IPR011712">
    <property type="entry name" value="Sig_transdc_His_kin_sub3_dim/P"/>
</dbReference>
<dbReference type="NCBIfam" id="TIGR00229">
    <property type="entry name" value="sensory_box"/>
    <property type="match status" value="4"/>
</dbReference>
<dbReference type="PROSITE" id="PS50112">
    <property type="entry name" value="PAS"/>
    <property type="match status" value="3"/>
</dbReference>
<keyword evidence="13" id="KW-1185">Reference proteome</keyword>
<keyword evidence="7" id="KW-0067">ATP-binding</keyword>
<dbReference type="PANTHER" id="PTHR43304:SF1">
    <property type="entry name" value="PAC DOMAIN-CONTAINING PROTEIN"/>
    <property type="match status" value="1"/>
</dbReference>
<dbReference type="Gene3D" id="3.30.565.10">
    <property type="entry name" value="Histidine kinase-like ATPase, C-terminal domain"/>
    <property type="match status" value="1"/>
</dbReference>
<feature type="domain" description="PAC" evidence="11">
    <location>
        <begin position="342"/>
        <end position="394"/>
    </location>
</feature>
<dbReference type="SMART" id="SM00091">
    <property type="entry name" value="PAS"/>
    <property type="match status" value="4"/>
</dbReference>
<sequence length="870" mass="100398">MSAHDSLDTAREALLIRKNLLSEKMLNMIDVAIWSYDLFSLEITIASEALTRITGYPVEKFAKFKEWESLVHEEDIPHFLEWSLTIRQGVPDQCEYRIRHASGEARWIQARVMPVLNERGEVSRYDGVVIDISSRKAMEEELHRSEQRYKSLFEFHSDIICELDLDGNVIAINPTAERITGERLLGENANFSIDDVFGADNIQLLKGYFERVMQGSSQQFEMTSRHKNGDVFHWEMKKVPIRVNNQVEGAFVICKDVTSKKSIEKALADREEQYRLIADNMTDMMGVIDNRANILFASPSCAKVLGISESFPGTSVIDYIHPGDQDRLRNDMSEIIRQKSNRLMRYRIVHANGSYIHFEALGTPVFGDDGEVNRIVFVARDISEKAKIEKELVESQARYRHSEDRYRRLVELSPVGIAIFKEDEITYINPSGMKMVGAESCGMRRETDVVKEWVHPDYHDYVRERIAATLKNGYSPPGEYQILHRNGRVIDISMTAIYDPEAASIQLMFEDITLAKQSQRTLIESEFRHYRLQASLDRFSHDLFGVMKVSQLERRLLREVREVMKTNRVSLTEVEHNEDKLCEIIETTEGCYLKIGEIRGRSYLLCIHDKPATLQITSQRVWLQTIARYVGVLFDNFLMIEDLSRELEQIAIPQVAPTWLLRLLFNLTENERKRLSQDLHDAALQEQIIWYRKLDLLMADDSITEEIREQLGRISQGLLDVVYQIRLTCNELRPPLLKEEGLVSSLEALFDFTQLRTNYSILFEAAHYIHAISEDQLIGLYRVVQEMLANATKHSFATEVRIELSSQLDRVHLRYEDNGIGMDYRKVKDSYQSIGIYGMKERVRSMGGIIDFDSTMNNGLVISVSIPAQD</sequence>
<dbReference type="InterPro" id="IPR000700">
    <property type="entry name" value="PAS-assoc_C"/>
</dbReference>
<keyword evidence="5" id="KW-0547">Nucleotide-binding</keyword>
<dbReference type="CDD" id="cd16917">
    <property type="entry name" value="HATPase_UhpB-NarQ-NarX-like"/>
    <property type="match status" value="1"/>
</dbReference>
<dbReference type="GO" id="GO:0005524">
    <property type="term" value="F:ATP binding"/>
    <property type="evidence" value="ECO:0007669"/>
    <property type="project" value="UniProtKB-KW"/>
</dbReference>
<dbReference type="SUPFAM" id="SSF55785">
    <property type="entry name" value="PYP-like sensor domain (PAS domain)"/>
    <property type="match status" value="4"/>
</dbReference>
<dbReference type="Gene3D" id="3.30.450.20">
    <property type="entry name" value="PAS domain"/>
    <property type="match status" value="4"/>
</dbReference>
<dbReference type="SMART" id="SM00086">
    <property type="entry name" value="PAC"/>
    <property type="match status" value="4"/>
</dbReference>
<evidence type="ECO:0000313" key="12">
    <source>
        <dbReference type="EMBL" id="QJD85520.1"/>
    </source>
</evidence>
<feature type="domain" description="PAS" evidence="10">
    <location>
        <begin position="270"/>
        <end position="339"/>
    </location>
</feature>
<dbReference type="RefSeq" id="WP_169281781.1">
    <property type="nucleotide sequence ID" value="NZ_CP051680.1"/>
</dbReference>
<dbReference type="GO" id="GO:0016020">
    <property type="term" value="C:membrane"/>
    <property type="evidence" value="ECO:0007669"/>
    <property type="project" value="InterPro"/>
</dbReference>
<dbReference type="InterPro" id="IPR013655">
    <property type="entry name" value="PAS_fold_3"/>
</dbReference>
<dbReference type="PANTHER" id="PTHR43304">
    <property type="entry name" value="PHYTOCHROME-LIKE PROTEIN CPH1"/>
    <property type="match status" value="1"/>
</dbReference>
<dbReference type="InterPro" id="IPR005467">
    <property type="entry name" value="His_kinase_dom"/>
</dbReference>
<accession>A0A7Z2ZN60</accession>
<dbReference type="Pfam" id="PF07730">
    <property type="entry name" value="HisKA_3"/>
    <property type="match status" value="1"/>
</dbReference>
<evidence type="ECO:0000256" key="6">
    <source>
        <dbReference type="ARBA" id="ARBA00022777"/>
    </source>
</evidence>
<dbReference type="KEGG" id="cheb:HH215_21595"/>
<evidence type="ECO:0000313" key="13">
    <source>
        <dbReference type="Proteomes" id="UP000502248"/>
    </source>
</evidence>
<dbReference type="InterPro" id="IPR052162">
    <property type="entry name" value="Sensor_kinase/Photoreceptor"/>
</dbReference>
<dbReference type="EC" id="2.7.13.3" evidence="2"/>
<keyword evidence="8" id="KW-0902">Two-component regulatory system</keyword>
<feature type="domain" description="PAS" evidence="10">
    <location>
        <begin position="402"/>
        <end position="473"/>
    </location>
</feature>
<dbReference type="GO" id="GO:0000155">
    <property type="term" value="F:phosphorelay sensor kinase activity"/>
    <property type="evidence" value="ECO:0007669"/>
    <property type="project" value="InterPro"/>
</dbReference>